<evidence type="ECO:0000313" key="3">
    <source>
        <dbReference type="Proteomes" id="UP001396334"/>
    </source>
</evidence>
<feature type="region of interest" description="Disordered" evidence="1">
    <location>
        <begin position="1"/>
        <end position="106"/>
    </location>
</feature>
<proteinExistence type="predicted"/>
<feature type="compositionally biased region" description="Basic and acidic residues" evidence="1">
    <location>
        <begin position="82"/>
        <end position="100"/>
    </location>
</feature>
<dbReference type="EMBL" id="JBBPBN010000393">
    <property type="protein sequence ID" value="KAK8487513.1"/>
    <property type="molecule type" value="Genomic_DNA"/>
</dbReference>
<sequence length="106" mass="11552">MRLGWGAKPLENEQPCGGAGGEPHTKNRPTMRPGRENSAAHRASEQPRCGVRATRKGGAHNNKRRGTNQPLRNKQPCVRAGSEPHTKDQPTKGSDREISATHRASK</sequence>
<accession>A0ABR2A3J9</accession>
<protein>
    <submittedName>
        <fullName evidence="2">Uncharacterized protein</fullName>
    </submittedName>
</protein>
<organism evidence="2 3">
    <name type="scientific">Hibiscus sabdariffa</name>
    <name type="common">roselle</name>
    <dbReference type="NCBI Taxonomy" id="183260"/>
    <lineage>
        <taxon>Eukaryota</taxon>
        <taxon>Viridiplantae</taxon>
        <taxon>Streptophyta</taxon>
        <taxon>Embryophyta</taxon>
        <taxon>Tracheophyta</taxon>
        <taxon>Spermatophyta</taxon>
        <taxon>Magnoliopsida</taxon>
        <taxon>eudicotyledons</taxon>
        <taxon>Gunneridae</taxon>
        <taxon>Pentapetalae</taxon>
        <taxon>rosids</taxon>
        <taxon>malvids</taxon>
        <taxon>Malvales</taxon>
        <taxon>Malvaceae</taxon>
        <taxon>Malvoideae</taxon>
        <taxon>Hibiscus</taxon>
    </lineage>
</organism>
<keyword evidence="3" id="KW-1185">Reference proteome</keyword>
<feature type="compositionally biased region" description="Basic residues" evidence="1">
    <location>
        <begin position="53"/>
        <end position="66"/>
    </location>
</feature>
<comment type="caution">
    <text evidence="2">The sequence shown here is derived from an EMBL/GenBank/DDBJ whole genome shotgun (WGS) entry which is preliminary data.</text>
</comment>
<dbReference type="Proteomes" id="UP001396334">
    <property type="component" value="Unassembled WGS sequence"/>
</dbReference>
<feature type="compositionally biased region" description="Basic and acidic residues" evidence="1">
    <location>
        <begin position="33"/>
        <end position="45"/>
    </location>
</feature>
<reference evidence="2 3" key="1">
    <citation type="journal article" date="2024" name="G3 (Bethesda)">
        <title>Genome assembly of Hibiscus sabdariffa L. provides insights into metabolisms of medicinal natural products.</title>
        <authorList>
            <person name="Kim T."/>
        </authorList>
    </citation>
    <scope>NUCLEOTIDE SEQUENCE [LARGE SCALE GENOMIC DNA]</scope>
    <source>
        <strain evidence="2">TK-2024</strain>
        <tissue evidence="2">Old leaves</tissue>
    </source>
</reference>
<evidence type="ECO:0000313" key="2">
    <source>
        <dbReference type="EMBL" id="KAK8487513.1"/>
    </source>
</evidence>
<name>A0ABR2A3J9_9ROSI</name>
<evidence type="ECO:0000256" key="1">
    <source>
        <dbReference type="SAM" id="MobiDB-lite"/>
    </source>
</evidence>
<gene>
    <name evidence="2" type="ORF">V6N11_046125</name>
</gene>